<proteinExistence type="predicted"/>
<protein>
    <recommendedName>
        <fullName evidence="3">Reverse transcriptase domain-containing protein</fullName>
    </recommendedName>
</protein>
<evidence type="ECO:0000313" key="1">
    <source>
        <dbReference type="EMBL" id="KAK2645150.1"/>
    </source>
</evidence>
<dbReference type="Proteomes" id="UP001280121">
    <property type="component" value="Unassembled WGS sequence"/>
</dbReference>
<dbReference type="PANTHER" id="PTHR31635">
    <property type="entry name" value="REVERSE TRANSCRIPTASE DOMAIN-CONTAINING PROTEIN-RELATED"/>
    <property type="match status" value="1"/>
</dbReference>
<evidence type="ECO:0008006" key="3">
    <source>
        <dbReference type="Google" id="ProtNLM"/>
    </source>
</evidence>
<organism evidence="1 2">
    <name type="scientific">Dipteronia dyeriana</name>
    <dbReference type="NCBI Taxonomy" id="168575"/>
    <lineage>
        <taxon>Eukaryota</taxon>
        <taxon>Viridiplantae</taxon>
        <taxon>Streptophyta</taxon>
        <taxon>Embryophyta</taxon>
        <taxon>Tracheophyta</taxon>
        <taxon>Spermatophyta</taxon>
        <taxon>Magnoliopsida</taxon>
        <taxon>eudicotyledons</taxon>
        <taxon>Gunneridae</taxon>
        <taxon>Pentapetalae</taxon>
        <taxon>rosids</taxon>
        <taxon>malvids</taxon>
        <taxon>Sapindales</taxon>
        <taxon>Sapindaceae</taxon>
        <taxon>Hippocastanoideae</taxon>
        <taxon>Acereae</taxon>
        <taxon>Dipteronia</taxon>
    </lineage>
</organism>
<sequence>MKDFKPISLVGSMYKILAKVLAIHTENVMNTFIGDSQIAFVKNHQILDSFVIAKEIITMWKNDNTGGLLVKLDFEKAYDCVDNGVLDTMMRLIGFGEK</sequence>
<accession>A0AAD9WWY6</accession>
<name>A0AAD9WWY6_9ROSI</name>
<dbReference type="EMBL" id="JANJYI010000006">
    <property type="protein sequence ID" value="KAK2645150.1"/>
    <property type="molecule type" value="Genomic_DNA"/>
</dbReference>
<dbReference type="AlphaFoldDB" id="A0AAD9WWY6"/>
<gene>
    <name evidence="1" type="ORF">Ddye_020345</name>
</gene>
<comment type="caution">
    <text evidence="1">The sequence shown here is derived from an EMBL/GenBank/DDBJ whole genome shotgun (WGS) entry which is preliminary data.</text>
</comment>
<dbReference type="PANTHER" id="PTHR31635:SF196">
    <property type="entry name" value="REVERSE TRANSCRIPTASE DOMAIN-CONTAINING PROTEIN-RELATED"/>
    <property type="match status" value="1"/>
</dbReference>
<evidence type="ECO:0000313" key="2">
    <source>
        <dbReference type="Proteomes" id="UP001280121"/>
    </source>
</evidence>
<reference evidence="1" key="1">
    <citation type="journal article" date="2023" name="Plant J.">
        <title>Genome sequences and population genomics provide insights into the demographic history, inbreeding, and mutation load of two 'living fossil' tree species of Dipteronia.</title>
        <authorList>
            <person name="Feng Y."/>
            <person name="Comes H.P."/>
            <person name="Chen J."/>
            <person name="Zhu S."/>
            <person name="Lu R."/>
            <person name="Zhang X."/>
            <person name="Li P."/>
            <person name="Qiu J."/>
            <person name="Olsen K.M."/>
            <person name="Qiu Y."/>
        </authorList>
    </citation>
    <scope>NUCLEOTIDE SEQUENCE</scope>
    <source>
        <strain evidence="1">KIB01</strain>
    </source>
</reference>
<keyword evidence="2" id="KW-1185">Reference proteome</keyword>